<dbReference type="AlphaFoldDB" id="A0AAP0PXW4"/>
<feature type="coiled-coil region" evidence="1">
    <location>
        <begin position="7"/>
        <end position="63"/>
    </location>
</feature>
<sequence>MISSNEIVVLDEELMRTETEAVRARKELESKFEEEKKNLSQTMEGKGKRIDHLLQENDLLEEEFRRGDEFKNFFSKHGKVSLVGVKVMRFVLNLFCAKPVIETSLSLKGKNAAMVLCWLLGNGCLFAWNDK</sequence>
<organism evidence="2 3">
    <name type="scientific">Stephania yunnanensis</name>
    <dbReference type="NCBI Taxonomy" id="152371"/>
    <lineage>
        <taxon>Eukaryota</taxon>
        <taxon>Viridiplantae</taxon>
        <taxon>Streptophyta</taxon>
        <taxon>Embryophyta</taxon>
        <taxon>Tracheophyta</taxon>
        <taxon>Spermatophyta</taxon>
        <taxon>Magnoliopsida</taxon>
        <taxon>Ranunculales</taxon>
        <taxon>Menispermaceae</taxon>
        <taxon>Menispermoideae</taxon>
        <taxon>Cissampelideae</taxon>
        <taxon>Stephania</taxon>
    </lineage>
</organism>
<evidence type="ECO:0000313" key="3">
    <source>
        <dbReference type="Proteomes" id="UP001420932"/>
    </source>
</evidence>
<gene>
    <name evidence="2" type="ORF">Syun_006803</name>
</gene>
<dbReference type="EMBL" id="JBBNAF010000003">
    <property type="protein sequence ID" value="KAK9160462.1"/>
    <property type="molecule type" value="Genomic_DNA"/>
</dbReference>
<proteinExistence type="predicted"/>
<accession>A0AAP0PXW4</accession>
<evidence type="ECO:0000256" key="1">
    <source>
        <dbReference type="SAM" id="Coils"/>
    </source>
</evidence>
<evidence type="ECO:0000313" key="2">
    <source>
        <dbReference type="EMBL" id="KAK9160462.1"/>
    </source>
</evidence>
<comment type="caution">
    <text evidence="2">The sequence shown here is derived from an EMBL/GenBank/DDBJ whole genome shotgun (WGS) entry which is preliminary data.</text>
</comment>
<protein>
    <submittedName>
        <fullName evidence="2">Uncharacterized protein</fullName>
    </submittedName>
</protein>
<name>A0AAP0PXW4_9MAGN</name>
<keyword evidence="1" id="KW-0175">Coiled coil</keyword>
<dbReference type="Proteomes" id="UP001420932">
    <property type="component" value="Unassembled WGS sequence"/>
</dbReference>
<reference evidence="2 3" key="1">
    <citation type="submission" date="2024-01" db="EMBL/GenBank/DDBJ databases">
        <title>Genome assemblies of Stephania.</title>
        <authorList>
            <person name="Yang L."/>
        </authorList>
    </citation>
    <scope>NUCLEOTIDE SEQUENCE [LARGE SCALE GENOMIC DNA]</scope>
    <source>
        <strain evidence="2">YNDBR</strain>
        <tissue evidence="2">Leaf</tissue>
    </source>
</reference>
<keyword evidence="3" id="KW-1185">Reference proteome</keyword>